<dbReference type="InterPro" id="IPR036410">
    <property type="entry name" value="HSP_DnaJ_Cys-rich_dom_sf"/>
</dbReference>
<dbReference type="PROSITE" id="PS50076">
    <property type="entry name" value="DNAJ_2"/>
    <property type="match status" value="1"/>
</dbReference>
<comment type="cofactor">
    <cofactor evidence="14">
        <name>Zn(2+)</name>
        <dbReference type="ChEBI" id="CHEBI:29105"/>
    </cofactor>
    <text evidence="14">Binds 2 Zn(2+) ions per monomer.</text>
</comment>
<dbReference type="SMART" id="SM00271">
    <property type="entry name" value="DnaJ"/>
    <property type="match status" value="1"/>
</dbReference>
<dbReference type="GO" id="GO:0009408">
    <property type="term" value="P:response to heat"/>
    <property type="evidence" value="ECO:0007669"/>
    <property type="project" value="InterPro"/>
</dbReference>
<dbReference type="GO" id="GO:0042026">
    <property type="term" value="P:protein refolding"/>
    <property type="evidence" value="ECO:0007669"/>
    <property type="project" value="TreeGrafter"/>
</dbReference>
<dbReference type="PRINTS" id="PR00625">
    <property type="entry name" value="JDOMAIN"/>
</dbReference>
<dbReference type="GO" id="GO:0005524">
    <property type="term" value="F:ATP binding"/>
    <property type="evidence" value="ECO:0007669"/>
    <property type="project" value="InterPro"/>
</dbReference>
<dbReference type="PANTHER" id="PTHR43096:SF48">
    <property type="entry name" value="CHAPERONE PROTEIN DNAJ"/>
    <property type="match status" value="1"/>
</dbReference>
<feature type="binding site" evidence="14">
    <location>
        <position position="200"/>
    </location>
    <ligand>
        <name>Zn(2+)</name>
        <dbReference type="ChEBI" id="CHEBI:29105"/>
        <label>1</label>
    </ligand>
</feature>
<evidence type="ECO:0000256" key="13">
    <source>
        <dbReference type="ARBA" id="ARBA00067609"/>
    </source>
</evidence>
<dbReference type="InterPro" id="IPR001623">
    <property type="entry name" value="DnaJ_domain"/>
</dbReference>
<keyword evidence="3 14" id="KW-0963">Cytoplasm</keyword>
<dbReference type="InterPro" id="IPR002939">
    <property type="entry name" value="DnaJ_C"/>
</dbReference>
<evidence type="ECO:0000256" key="5">
    <source>
        <dbReference type="ARBA" id="ARBA00022723"/>
    </source>
</evidence>
<organism evidence="18 19">
    <name type="scientific">Tectimicrobiota bacterium</name>
    <dbReference type="NCBI Taxonomy" id="2528274"/>
    <lineage>
        <taxon>Bacteria</taxon>
        <taxon>Pseudomonadati</taxon>
        <taxon>Nitrospinota/Tectimicrobiota group</taxon>
        <taxon>Candidatus Tectimicrobiota</taxon>
    </lineage>
</organism>
<dbReference type="CDD" id="cd10747">
    <property type="entry name" value="DnaJ_C"/>
    <property type="match status" value="1"/>
</dbReference>
<dbReference type="SUPFAM" id="SSF46565">
    <property type="entry name" value="Chaperone J-domain"/>
    <property type="match status" value="1"/>
</dbReference>
<dbReference type="PROSITE" id="PS51188">
    <property type="entry name" value="ZF_CR"/>
    <property type="match status" value="1"/>
</dbReference>
<dbReference type="Gene3D" id="2.10.230.10">
    <property type="entry name" value="Heat shock protein DnaJ, cysteine-rich domain"/>
    <property type="match status" value="1"/>
</dbReference>
<dbReference type="SUPFAM" id="SSF57938">
    <property type="entry name" value="DnaJ/Hsp40 cysteine-rich domain"/>
    <property type="match status" value="1"/>
</dbReference>
<dbReference type="Proteomes" id="UP000712673">
    <property type="component" value="Unassembled WGS sequence"/>
</dbReference>
<evidence type="ECO:0000256" key="9">
    <source>
        <dbReference type="ARBA" id="ARBA00023016"/>
    </source>
</evidence>
<dbReference type="FunFam" id="2.60.260.20:FF:000004">
    <property type="entry name" value="Molecular chaperone DnaJ"/>
    <property type="match status" value="1"/>
</dbReference>
<evidence type="ECO:0000256" key="2">
    <source>
        <dbReference type="ARBA" id="ARBA00011738"/>
    </source>
</evidence>
<dbReference type="Gene3D" id="1.10.287.110">
    <property type="entry name" value="DnaJ domain"/>
    <property type="match status" value="1"/>
</dbReference>
<feature type="zinc finger region" description="CR-type" evidence="15">
    <location>
        <begin position="134"/>
        <end position="212"/>
    </location>
</feature>
<feature type="binding site" evidence="14">
    <location>
        <position position="164"/>
    </location>
    <ligand>
        <name>Zn(2+)</name>
        <dbReference type="ChEBI" id="CHEBI:29105"/>
        <label>2</label>
    </ligand>
</feature>
<evidence type="ECO:0000256" key="12">
    <source>
        <dbReference type="ARBA" id="ARBA00061004"/>
    </source>
</evidence>
<evidence type="ECO:0000256" key="11">
    <source>
        <dbReference type="ARBA" id="ARBA00053423"/>
    </source>
</evidence>
<evidence type="ECO:0000256" key="15">
    <source>
        <dbReference type="PROSITE-ProRule" id="PRU00546"/>
    </source>
</evidence>
<evidence type="ECO:0000256" key="6">
    <source>
        <dbReference type="ARBA" id="ARBA00022737"/>
    </source>
</evidence>
<dbReference type="NCBIfam" id="TIGR02349">
    <property type="entry name" value="DnaJ_bact"/>
    <property type="match status" value="1"/>
</dbReference>
<keyword evidence="5 14" id="KW-0479">Metal-binding</keyword>
<evidence type="ECO:0000256" key="8">
    <source>
        <dbReference type="ARBA" id="ARBA00022833"/>
    </source>
</evidence>
<dbReference type="PANTHER" id="PTHR43096">
    <property type="entry name" value="DNAJ HOMOLOG 1, MITOCHONDRIAL-RELATED"/>
    <property type="match status" value="1"/>
</dbReference>
<feature type="binding site" evidence="14">
    <location>
        <position position="147"/>
    </location>
    <ligand>
        <name>Zn(2+)</name>
        <dbReference type="ChEBI" id="CHEBI:29105"/>
        <label>1</label>
    </ligand>
</feature>
<sequence length="367" mass="40729">MAKRDYYEVLSVSRTATEDDIKKSYRKLAFQYHPDRNPNNPEAEEKFKEASEAYEVLHDADKRRIYDQYGHDGLQKNGFQGFSGFEDVFSSFGGIFEELFGFSGRRGGSGRSAARSGADLRYDVQLTFEEAVFGTEKVLEFEKMETCMHCLGKRTAPGSRPVTCSTCNGHGQVERRQGFFTLRTTCPTCRGEGSRITDPCKECRGLGVVQLPKKLSVKIPAGVDDGARLRLSGEGEEGSNGGPAGDLYVILHVAAHEFFERHGTDVHCQVPISFAQAALGTDLEVPSLHGPQTLAIPRGTQTGDRLTLRSCGVPELRGEGRGHQIVHIVVKTPTQLTERQEELLREFAALDGEHTKTKKWWPWSKGN</sequence>
<comment type="similarity">
    <text evidence="12 14">Belongs to the DnaJ family.</text>
</comment>
<dbReference type="Gene3D" id="2.60.260.20">
    <property type="entry name" value="Urease metallochaperone UreE, N-terminal domain"/>
    <property type="match status" value="2"/>
</dbReference>
<feature type="domain" description="CR-type" evidence="17">
    <location>
        <begin position="134"/>
        <end position="212"/>
    </location>
</feature>
<keyword evidence="4 14" id="KW-0235">DNA replication</keyword>
<dbReference type="InterPro" id="IPR036869">
    <property type="entry name" value="J_dom_sf"/>
</dbReference>
<comment type="function">
    <text evidence="11 14">Participates actively in the response to hyperosmotic and heat shock by preventing the aggregation of stress-denatured proteins and by disaggregating proteins, also in an autonomous, DnaK-independent fashion. Unfolded proteins bind initially to DnaJ; upon interaction with the DnaJ-bound protein, DnaK hydrolyzes its bound ATP, resulting in the formation of a stable complex. GrpE releases ADP from DnaK; ATP binding to DnaK triggers the release of the substrate protein, thus completing the reaction cycle. Several rounds of ATP-dependent interactions between DnaJ, DnaK and GrpE are required for fully efficient folding. Also involved, together with DnaK and GrpE, in the DNA replication of plasmids through activation of initiation proteins.</text>
</comment>
<dbReference type="InterPro" id="IPR012724">
    <property type="entry name" value="DnaJ"/>
</dbReference>
<dbReference type="GO" id="GO:0031072">
    <property type="term" value="F:heat shock protein binding"/>
    <property type="evidence" value="ECO:0007669"/>
    <property type="project" value="InterPro"/>
</dbReference>
<dbReference type="Pfam" id="PF01556">
    <property type="entry name" value="DnaJ_C"/>
    <property type="match status" value="1"/>
</dbReference>
<dbReference type="PROSITE" id="PS00636">
    <property type="entry name" value="DNAJ_1"/>
    <property type="match status" value="1"/>
</dbReference>
<dbReference type="HAMAP" id="MF_01152">
    <property type="entry name" value="DnaJ"/>
    <property type="match status" value="1"/>
</dbReference>
<dbReference type="EMBL" id="VGLS01000096">
    <property type="protein sequence ID" value="MBM3223112.1"/>
    <property type="molecule type" value="Genomic_DNA"/>
</dbReference>
<dbReference type="InterPro" id="IPR001305">
    <property type="entry name" value="HSP_DnaJ_Cys-rich_dom"/>
</dbReference>
<accession>A0A937VY83</accession>
<dbReference type="GO" id="GO:0008270">
    <property type="term" value="F:zinc ion binding"/>
    <property type="evidence" value="ECO:0007669"/>
    <property type="project" value="UniProtKB-UniRule"/>
</dbReference>
<evidence type="ECO:0000256" key="14">
    <source>
        <dbReference type="HAMAP-Rule" id="MF_01152"/>
    </source>
</evidence>
<feature type="binding site" evidence="14">
    <location>
        <position position="203"/>
    </location>
    <ligand>
        <name>Zn(2+)</name>
        <dbReference type="ChEBI" id="CHEBI:29105"/>
        <label>1</label>
    </ligand>
</feature>
<evidence type="ECO:0000256" key="10">
    <source>
        <dbReference type="ARBA" id="ARBA00023186"/>
    </source>
</evidence>
<protein>
    <recommendedName>
        <fullName evidence="13 14">Chaperone protein DnaJ</fullName>
    </recommendedName>
</protein>
<dbReference type="FunFam" id="2.10.230.10:FF:000002">
    <property type="entry name" value="Molecular chaperone DnaJ"/>
    <property type="match status" value="1"/>
</dbReference>
<name>A0A937VY83_UNCTE</name>
<comment type="subunit">
    <text evidence="2 14">Homodimer.</text>
</comment>
<evidence type="ECO:0000259" key="17">
    <source>
        <dbReference type="PROSITE" id="PS51188"/>
    </source>
</evidence>
<comment type="caution">
    <text evidence="14">Lacks conserved residue(s) required for the propagation of feature annotation.</text>
</comment>
<dbReference type="Pfam" id="PF00226">
    <property type="entry name" value="DnaJ"/>
    <property type="match status" value="1"/>
</dbReference>
<evidence type="ECO:0000256" key="7">
    <source>
        <dbReference type="ARBA" id="ARBA00022771"/>
    </source>
</evidence>
<feature type="domain" description="J" evidence="16">
    <location>
        <begin position="5"/>
        <end position="70"/>
    </location>
</feature>
<dbReference type="GO" id="GO:0005737">
    <property type="term" value="C:cytoplasm"/>
    <property type="evidence" value="ECO:0007669"/>
    <property type="project" value="UniProtKB-SubCell"/>
</dbReference>
<feature type="binding site" evidence="14">
    <location>
        <position position="150"/>
    </location>
    <ligand>
        <name>Zn(2+)</name>
        <dbReference type="ChEBI" id="CHEBI:29105"/>
        <label>1</label>
    </ligand>
</feature>
<keyword evidence="7 14" id="KW-0863">Zinc-finger</keyword>
<dbReference type="SUPFAM" id="SSF49493">
    <property type="entry name" value="HSP40/DnaJ peptide-binding domain"/>
    <property type="match status" value="2"/>
</dbReference>
<evidence type="ECO:0000313" key="19">
    <source>
        <dbReference type="Proteomes" id="UP000712673"/>
    </source>
</evidence>
<feature type="binding site" evidence="14">
    <location>
        <position position="186"/>
    </location>
    <ligand>
        <name>Zn(2+)</name>
        <dbReference type="ChEBI" id="CHEBI:29105"/>
        <label>2</label>
    </ligand>
</feature>
<keyword evidence="10 14" id="KW-0143">Chaperone</keyword>
<comment type="subcellular location">
    <subcellularLocation>
        <location evidence="1 14">Cytoplasm</location>
    </subcellularLocation>
</comment>
<proteinExistence type="inferred from homology"/>
<feature type="binding site" evidence="14">
    <location>
        <position position="189"/>
    </location>
    <ligand>
        <name>Zn(2+)</name>
        <dbReference type="ChEBI" id="CHEBI:29105"/>
        <label>2</label>
    </ligand>
</feature>
<gene>
    <name evidence="14 18" type="primary">dnaJ</name>
    <name evidence="18" type="ORF">FJZ47_04820</name>
</gene>
<feature type="binding site" evidence="14">
    <location>
        <position position="167"/>
    </location>
    <ligand>
        <name>Zn(2+)</name>
        <dbReference type="ChEBI" id="CHEBI:29105"/>
        <label>2</label>
    </ligand>
</feature>
<keyword evidence="9 14" id="KW-0346">Stress response</keyword>
<dbReference type="AlphaFoldDB" id="A0A937VY83"/>
<dbReference type="InterPro" id="IPR018253">
    <property type="entry name" value="DnaJ_domain_CS"/>
</dbReference>
<reference evidence="18" key="1">
    <citation type="submission" date="2019-03" db="EMBL/GenBank/DDBJ databases">
        <title>Lake Tanganyika Metagenome-Assembled Genomes (MAGs).</title>
        <authorList>
            <person name="Tran P."/>
        </authorList>
    </citation>
    <scope>NUCLEOTIDE SEQUENCE</scope>
    <source>
        <strain evidence="18">K_DeepCast_65m_m2_066</strain>
    </source>
</reference>
<dbReference type="Pfam" id="PF00684">
    <property type="entry name" value="DnaJ_CXXCXGXG"/>
    <property type="match status" value="1"/>
</dbReference>
<dbReference type="GO" id="GO:0051082">
    <property type="term" value="F:unfolded protein binding"/>
    <property type="evidence" value="ECO:0007669"/>
    <property type="project" value="UniProtKB-UniRule"/>
</dbReference>
<dbReference type="CDD" id="cd06257">
    <property type="entry name" value="DnaJ"/>
    <property type="match status" value="1"/>
</dbReference>
<comment type="caution">
    <text evidence="18">The sequence shown here is derived from an EMBL/GenBank/DDBJ whole genome shotgun (WGS) entry which is preliminary data.</text>
</comment>
<evidence type="ECO:0000259" key="16">
    <source>
        <dbReference type="PROSITE" id="PS50076"/>
    </source>
</evidence>
<dbReference type="NCBIfam" id="NF008035">
    <property type="entry name" value="PRK10767.1"/>
    <property type="match status" value="1"/>
</dbReference>
<evidence type="ECO:0000313" key="18">
    <source>
        <dbReference type="EMBL" id="MBM3223112.1"/>
    </source>
</evidence>
<evidence type="ECO:0000256" key="1">
    <source>
        <dbReference type="ARBA" id="ARBA00004496"/>
    </source>
</evidence>
<evidence type="ECO:0000256" key="3">
    <source>
        <dbReference type="ARBA" id="ARBA00022490"/>
    </source>
</evidence>
<dbReference type="GO" id="GO:0006260">
    <property type="term" value="P:DNA replication"/>
    <property type="evidence" value="ECO:0007669"/>
    <property type="project" value="UniProtKB-KW"/>
</dbReference>
<evidence type="ECO:0000256" key="4">
    <source>
        <dbReference type="ARBA" id="ARBA00022705"/>
    </source>
</evidence>
<keyword evidence="8 14" id="KW-0862">Zinc</keyword>
<dbReference type="CDD" id="cd10719">
    <property type="entry name" value="DnaJ_zf"/>
    <property type="match status" value="1"/>
</dbReference>
<dbReference type="InterPro" id="IPR008971">
    <property type="entry name" value="HSP40/DnaJ_pept-bd"/>
</dbReference>
<dbReference type="FunFam" id="1.10.287.110:FF:000034">
    <property type="entry name" value="Chaperone protein DnaJ"/>
    <property type="match status" value="1"/>
</dbReference>
<keyword evidence="6 14" id="KW-0677">Repeat</keyword>
<comment type="domain">
    <text evidence="14">The J domain is necessary and sufficient to stimulate DnaK ATPase activity. Zinc center 1 plays an important role in the autonomous, DnaK-independent chaperone activity of DnaJ. Zinc center 2 is essential for interaction with DnaK and for DnaJ activity.</text>
</comment>